<proteinExistence type="predicted"/>
<feature type="compositionally biased region" description="Acidic residues" evidence="1">
    <location>
        <begin position="141"/>
        <end position="150"/>
    </location>
</feature>
<feature type="region of interest" description="Disordered" evidence="1">
    <location>
        <begin position="115"/>
        <end position="165"/>
    </location>
</feature>
<evidence type="ECO:0000313" key="2">
    <source>
        <dbReference type="EMBL" id="DAF88520.1"/>
    </source>
</evidence>
<dbReference type="EMBL" id="BK015987">
    <property type="protein sequence ID" value="DAF88520.1"/>
    <property type="molecule type" value="Genomic_DNA"/>
</dbReference>
<sequence>MSRKKKTDGVQDALIPDEMSPLKLLDFNAGNAKIKQAAVDLRRSVNNAKPMSSKTEYLAKFQHIDAVTEAIFDVDVLAQHIVDCAEAINRLLTYPREARRTIMLDDLHRSLKPFEDSAETVPEYPFDGDGENAESNKNESSDAEPGDDPDQLSVDPDTGEIKEES</sequence>
<name>A0A8S5U239_9CAUD</name>
<reference evidence="2" key="1">
    <citation type="journal article" date="2021" name="Proc. Natl. Acad. Sci. U.S.A.">
        <title>A Catalog of Tens of Thousands of Viruses from Human Metagenomes Reveals Hidden Associations with Chronic Diseases.</title>
        <authorList>
            <person name="Tisza M.J."/>
            <person name="Buck C.B."/>
        </authorList>
    </citation>
    <scope>NUCLEOTIDE SEQUENCE</scope>
    <source>
        <strain evidence="2">CtDCt3</strain>
    </source>
</reference>
<accession>A0A8S5U239</accession>
<protein>
    <submittedName>
        <fullName evidence="2">Uncharacterized protein</fullName>
    </submittedName>
</protein>
<organism evidence="2">
    <name type="scientific">Siphoviridae sp. ctDCt3</name>
    <dbReference type="NCBI Taxonomy" id="2825385"/>
    <lineage>
        <taxon>Viruses</taxon>
        <taxon>Duplodnaviria</taxon>
        <taxon>Heunggongvirae</taxon>
        <taxon>Uroviricota</taxon>
        <taxon>Caudoviricetes</taxon>
    </lineage>
</organism>
<evidence type="ECO:0000256" key="1">
    <source>
        <dbReference type="SAM" id="MobiDB-lite"/>
    </source>
</evidence>